<keyword evidence="5" id="KW-1185">Reference proteome</keyword>
<comment type="similarity">
    <text evidence="1">Belongs to the serpin family.</text>
</comment>
<dbReference type="InterPro" id="IPR000215">
    <property type="entry name" value="Serpin_fam"/>
</dbReference>
<dbReference type="SMART" id="SM00093">
    <property type="entry name" value="SERPIN"/>
    <property type="match status" value="1"/>
</dbReference>
<dbReference type="RefSeq" id="WP_089322950.1">
    <property type="nucleotide sequence ID" value="NZ_FZOB01000005.1"/>
</dbReference>
<dbReference type="InterPro" id="IPR042185">
    <property type="entry name" value="Serpin_sf_2"/>
</dbReference>
<dbReference type="Gene3D" id="3.30.497.10">
    <property type="entry name" value="Antithrombin, subunit I, domain 2"/>
    <property type="match status" value="1"/>
</dbReference>
<protein>
    <submittedName>
        <fullName evidence="4">Serpin B</fullName>
    </submittedName>
</protein>
<dbReference type="SUPFAM" id="SSF56574">
    <property type="entry name" value="Serpins"/>
    <property type="match status" value="1"/>
</dbReference>
<dbReference type="Proteomes" id="UP000198405">
    <property type="component" value="Unassembled WGS sequence"/>
</dbReference>
<dbReference type="PANTHER" id="PTHR11461">
    <property type="entry name" value="SERINE PROTEASE INHIBITOR, SERPIN"/>
    <property type="match status" value="1"/>
</dbReference>
<organism evidence="4 5">
    <name type="scientific">Desulfurobacterium atlanticum</name>
    <dbReference type="NCBI Taxonomy" id="240169"/>
    <lineage>
        <taxon>Bacteria</taxon>
        <taxon>Pseudomonadati</taxon>
        <taxon>Aquificota</taxon>
        <taxon>Aquificia</taxon>
        <taxon>Desulfurobacteriales</taxon>
        <taxon>Desulfurobacteriaceae</taxon>
        <taxon>Desulfurobacterium</taxon>
    </lineage>
</organism>
<sequence>MRKIFLSLLAALLLTGSAVAGTFEESVNNFSLKFLNASYKKKKNILISPYSIYIAFSPVYEGAENNTEKELKRGFLYPEKSVLRKLIKEEIEEKKSDENLKLFNGIYIQKGFKLKGNFLKTVTNFYQPEIKQVDFKNKTERIKTVNLINRDVEKTTKGKIKNLLKPSDVNSLSRLIIVNAIHFKDNWLIPFKKELTENKPFYTLGKTVKVPMMKTSGRFKTFENETVKAISLFYKNCYRMNIFVPKTENFKLTYENYNNVLNKLNFKNVDLEMPKFKLKNRTYLKKPLSKIGIKDVFNMEADLSEMTGKKNLYVQKAIHQTFINVDENGTEAAAATAVVIGLKSILPRPKKLFKIDRPFFFTITDKKGTILFTGYIANPLEE</sequence>
<name>A0A238YXT4_9BACT</name>
<dbReference type="InterPro" id="IPR042178">
    <property type="entry name" value="Serpin_sf_1"/>
</dbReference>
<dbReference type="CDD" id="cd19590">
    <property type="entry name" value="serpin_thermopin-like"/>
    <property type="match status" value="1"/>
</dbReference>
<keyword evidence="2" id="KW-0732">Signal</keyword>
<feature type="domain" description="Serpin" evidence="3">
    <location>
        <begin position="32"/>
        <end position="379"/>
    </location>
</feature>
<dbReference type="PROSITE" id="PS00284">
    <property type="entry name" value="SERPIN"/>
    <property type="match status" value="1"/>
</dbReference>
<dbReference type="PANTHER" id="PTHR11461:SF211">
    <property type="entry name" value="GH10112P-RELATED"/>
    <property type="match status" value="1"/>
</dbReference>
<evidence type="ECO:0000259" key="3">
    <source>
        <dbReference type="SMART" id="SM00093"/>
    </source>
</evidence>
<dbReference type="GO" id="GO:0005615">
    <property type="term" value="C:extracellular space"/>
    <property type="evidence" value="ECO:0007669"/>
    <property type="project" value="InterPro"/>
</dbReference>
<proteinExistence type="inferred from homology"/>
<dbReference type="Pfam" id="PF00079">
    <property type="entry name" value="Serpin"/>
    <property type="match status" value="1"/>
</dbReference>
<dbReference type="InterPro" id="IPR023796">
    <property type="entry name" value="Serpin_dom"/>
</dbReference>
<evidence type="ECO:0000313" key="4">
    <source>
        <dbReference type="EMBL" id="SNR75443.1"/>
    </source>
</evidence>
<dbReference type="GO" id="GO:0004867">
    <property type="term" value="F:serine-type endopeptidase inhibitor activity"/>
    <property type="evidence" value="ECO:0007669"/>
    <property type="project" value="InterPro"/>
</dbReference>
<gene>
    <name evidence="4" type="ORF">SAMN06265340_10561</name>
</gene>
<dbReference type="InterPro" id="IPR036186">
    <property type="entry name" value="Serpin_sf"/>
</dbReference>
<dbReference type="OrthoDB" id="9764871at2"/>
<evidence type="ECO:0000313" key="5">
    <source>
        <dbReference type="Proteomes" id="UP000198405"/>
    </source>
</evidence>
<feature type="signal peptide" evidence="2">
    <location>
        <begin position="1"/>
        <end position="20"/>
    </location>
</feature>
<dbReference type="EMBL" id="FZOB01000005">
    <property type="protein sequence ID" value="SNR75443.1"/>
    <property type="molecule type" value="Genomic_DNA"/>
</dbReference>
<dbReference type="Gene3D" id="2.30.39.10">
    <property type="entry name" value="Alpha-1-antitrypsin, domain 1"/>
    <property type="match status" value="1"/>
</dbReference>
<evidence type="ECO:0000256" key="2">
    <source>
        <dbReference type="SAM" id="SignalP"/>
    </source>
</evidence>
<evidence type="ECO:0000256" key="1">
    <source>
        <dbReference type="RuleBase" id="RU000411"/>
    </source>
</evidence>
<dbReference type="AlphaFoldDB" id="A0A238YXT4"/>
<accession>A0A238YXT4</accession>
<feature type="chain" id="PRO_5012941066" evidence="2">
    <location>
        <begin position="21"/>
        <end position="382"/>
    </location>
</feature>
<dbReference type="InterPro" id="IPR023795">
    <property type="entry name" value="Serpin_CS"/>
</dbReference>
<reference evidence="5" key="1">
    <citation type="submission" date="2017-06" db="EMBL/GenBank/DDBJ databases">
        <authorList>
            <person name="Varghese N."/>
            <person name="Submissions S."/>
        </authorList>
    </citation>
    <scope>NUCLEOTIDE SEQUENCE [LARGE SCALE GENOMIC DNA]</scope>
    <source>
        <strain evidence="5">DSM 15668</strain>
    </source>
</reference>